<dbReference type="Pfam" id="PF24517">
    <property type="entry name" value="CBM96"/>
    <property type="match status" value="1"/>
</dbReference>
<dbReference type="SUPFAM" id="SSF82153">
    <property type="entry name" value="FAS1 domain"/>
    <property type="match status" value="1"/>
</dbReference>
<dbReference type="InterPro" id="IPR055372">
    <property type="entry name" value="CBM96"/>
</dbReference>
<name>A0A4U0H7M4_9SPHI</name>
<organism evidence="6 7">
    <name type="scientific">Sphingobacterium alkalisoli</name>
    <dbReference type="NCBI Taxonomy" id="1874115"/>
    <lineage>
        <taxon>Bacteria</taxon>
        <taxon>Pseudomonadati</taxon>
        <taxon>Bacteroidota</taxon>
        <taxon>Sphingobacteriia</taxon>
        <taxon>Sphingobacteriales</taxon>
        <taxon>Sphingobacteriaceae</taxon>
        <taxon>Sphingobacterium</taxon>
    </lineage>
</organism>
<dbReference type="PROSITE" id="PS50213">
    <property type="entry name" value="FAS1"/>
    <property type="match status" value="1"/>
</dbReference>
<comment type="caution">
    <text evidence="6">The sequence shown here is derived from an EMBL/GenBank/DDBJ whole genome shotgun (WGS) entry which is preliminary data.</text>
</comment>
<evidence type="ECO:0000256" key="1">
    <source>
        <dbReference type="ARBA" id="ARBA00004613"/>
    </source>
</evidence>
<reference evidence="6 7" key="1">
    <citation type="submission" date="2019-04" db="EMBL/GenBank/DDBJ databases">
        <title>Sphingobacterium olei sp. nov., isolated from oil-contaminated soil.</title>
        <authorList>
            <person name="Liu B."/>
        </authorList>
    </citation>
    <scope>NUCLEOTIDE SEQUENCE [LARGE SCALE GENOMIC DNA]</scope>
    <source>
        <strain evidence="6 7">Y3L14</strain>
    </source>
</reference>
<dbReference type="NCBIfam" id="NF033679">
    <property type="entry name" value="DNRLRE_dom"/>
    <property type="match status" value="1"/>
</dbReference>
<dbReference type="SMART" id="SM00554">
    <property type="entry name" value="FAS1"/>
    <property type="match status" value="1"/>
</dbReference>
<dbReference type="Pfam" id="PF02469">
    <property type="entry name" value="Fasciclin"/>
    <property type="match status" value="1"/>
</dbReference>
<dbReference type="PROSITE" id="PS51257">
    <property type="entry name" value="PROKAR_LIPOPROTEIN"/>
    <property type="match status" value="1"/>
</dbReference>
<feature type="signal peptide" evidence="4">
    <location>
        <begin position="1"/>
        <end position="27"/>
    </location>
</feature>
<evidence type="ECO:0000313" key="7">
    <source>
        <dbReference type="Proteomes" id="UP000309872"/>
    </source>
</evidence>
<dbReference type="OrthoDB" id="691725at2"/>
<proteinExistence type="predicted"/>
<gene>
    <name evidence="6" type="ORF">FAZ19_00810</name>
</gene>
<dbReference type="AlphaFoldDB" id="A0A4U0H7M4"/>
<feature type="domain" description="FAS1" evidence="5">
    <location>
        <begin position="42"/>
        <end position="185"/>
    </location>
</feature>
<evidence type="ECO:0000256" key="2">
    <source>
        <dbReference type="ARBA" id="ARBA00022525"/>
    </source>
</evidence>
<evidence type="ECO:0000256" key="4">
    <source>
        <dbReference type="SAM" id="SignalP"/>
    </source>
</evidence>
<keyword evidence="3 4" id="KW-0732">Signal</keyword>
<comment type="subcellular location">
    <subcellularLocation>
        <location evidence="1">Secreted</location>
    </subcellularLocation>
</comment>
<keyword evidence="7" id="KW-1185">Reference proteome</keyword>
<dbReference type="InterPro" id="IPR000782">
    <property type="entry name" value="FAS1_domain"/>
</dbReference>
<dbReference type="InterPro" id="IPR036378">
    <property type="entry name" value="FAS1_dom_sf"/>
</dbReference>
<feature type="chain" id="PRO_5021024434" evidence="4">
    <location>
        <begin position="28"/>
        <end position="483"/>
    </location>
</feature>
<evidence type="ECO:0000313" key="6">
    <source>
        <dbReference type="EMBL" id="TJY67837.1"/>
    </source>
</evidence>
<sequence length="483" mass="52820">MKNIKLIRRLLLSCSAILILFSSCEIQEDFKYQPSNVDGKLDVNAWDYIQQSDSLSFLQQAITYAEVQSLFNGSEAKTYILPNNAAFRTYLRENQYSTVEDIPLPILRNILRYHTVKDRVIFTDPALAPSNRPIAYETENGQVMYLSHNSSFIGLINEGTNVQWQIRTSNLEPTNGVIHVVNSVVYYSAPTGEAAAPNPNLIRDTIYALHDSYVNGPPSAGTNFGTATTLRLKNLNGNSEVDRRVYLLFNFDDFKKDGIVTDMQLKIQTAFTAGKGVFTYLYDVPGYTDWTETAINFNTAQKPPAGTSPIASFIAVAGQPFVFDVTGFYNTKPDHGRVTFMLDAQAGSDETTDLASKEHPTLAPPMLIAILASGVSTLTLDANAGINVSSGGVFVLDKEVLEVSGAAAADIAYTVDDISSNGWLIKGANILRPGDRFTQLDIDLKNILFIHNGENNAASTIGLSARDRSGGLVDDISVNINVQ</sequence>
<dbReference type="GO" id="GO:0005576">
    <property type="term" value="C:extracellular region"/>
    <property type="evidence" value="ECO:0007669"/>
    <property type="project" value="UniProtKB-SubCell"/>
</dbReference>
<dbReference type="RefSeq" id="WP_136818704.1">
    <property type="nucleotide sequence ID" value="NZ_BMJX01000001.1"/>
</dbReference>
<protein>
    <submittedName>
        <fullName evidence="6">DNRLRE domain-containing protein</fullName>
    </submittedName>
</protein>
<evidence type="ECO:0000259" key="5">
    <source>
        <dbReference type="PROSITE" id="PS50213"/>
    </source>
</evidence>
<dbReference type="Gene3D" id="2.30.180.10">
    <property type="entry name" value="FAS1 domain"/>
    <property type="match status" value="1"/>
</dbReference>
<evidence type="ECO:0000256" key="3">
    <source>
        <dbReference type="ARBA" id="ARBA00022729"/>
    </source>
</evidence>
<dbReference type="Pfam" id="PF16184">
    <property type="entry name" value="Cadherin_3"/>
    <property type="match status" value="1"/>
</dbReference>
<accession>A0A4U0H7M4</accession>
<dbReference type="EMBL" id="SUKA01000001">
    <property type="protein sequence ID" value="TJY67837.1"/>
    <property type="molecule type" value="Genomic_DNA"/>
</dbReference>
<dbReference type="Proteomes" id="UP000309872">
    <property type="component" value="Unassembled WGS sequence"/>
</dbReference>
<keyword evidence="2" id="KW-0964">Secreted</keyword>